<evidence type="ECO:0000313" key="2">
    <source>
        <dbReference type="Proteomes" id="UP001549204"/>
    </source>
</evidence>
<keyword evidence="2" id="KW-1185">Reference proteome</keyword>
<accession>A0ABV2GWL1</accession>
<sequence length="377" mass="40725">MVQVVFVHGVANRKSDAGFDANVAIRDRRFKELAFSSADFTIRNPYWGEFGADPQWKLASVPNFDADYQALGIGAALAQGGGSQILEAARIDFAAVVGALSVAAISNPNEAPAQDIELFWMRVARYAAAQPKPAWLGTVTDDAQFCDRLRKEAEAGAAIQALGFLDQVKAAADKIKGSASNLVNGPFARAGREKITPGLAIFIGDVFRYLRENDARTQIRKTVSEAIVAAGKQRKPNEPFVLVGHSMGGVILYDLLASSETVEGFSAAIGTKFAVDLFLTVGSQVALFEEMKLYEASTSEFSGQSRSVPRPEAVKNWWNAFDKMDVLSFITSPIFEGAEDFSVDTIAGVLDAHGAYFSSTMFYTRLNARLKNIGLAP</sequence>
<evidence type="ECO:0008006" key="3">
    <source>
        <dbReference type="Google" id="ProtNLM"/>
    </source>
</evidence>
<dbReference type="Gene3D" id="3.40.50.1820">
    <property type="entry name" value="alpha/beta hydrolase"/>
    <property type="match status" value="1"/>
</dbReference>
<dbReference type="RefSeq" id="WP_263805061.1">
    <property type="nucleotide sequence ID" value="NZ_JBEPMC010000013.1"/>
</dbReference>
<dbReference type="SUPFAM" id="SSF53474">
    <property type="entry name" value="alpha/beta-Hydrolases"/>
    <property type="match status" value="1"/>
</dbReference>
<reference evidence="1 2" key="1">
    <citation type="submission" date="2024-06" db="EMBL/GenBank/DDBJ databases">
        <title>Genomic Encyclopedia of Type Strains, Phase IV (KMG-IV): sequencing the most valuable type-strain genomes for metagenomic binning, comparative biology and taxonomic classification.</title>
        <authorList>
            <person name="Goeker M."/>
        </authorList>
    </citation>
    <scope>NUCLEOTIDE SEQUENCE [LARGE SCALE GENOMIC DNA]</scope>
    <source>
        <strain evidence="1 2">DSM 100022</strain>
    </source>
</reference>
<proteinExistence type="predicted"/>
<comment type="caution">
    <text evidence="1">The sequence shown here is derived from an EMBL/GenBank/DDBJ whole genome shotgun (WGS) entry which is preliminary data.</text>
</comment>
<organism evidence="1 2">
    <name type="scientific">Mesorhizobium robiniae</name>
    <dbReference type="NCBI Taxonomy" id="559315"/>
    <lineage>
        <taxon>Bacteria</taxon>
        <taxon>Pseudomonadati</taxon>
        <taxon>Pseudomonadota</taxon>
        <taxon>Alphaproteobacteria</taxon>
        <taxon>Hyphomicrobiales</taxon>
        <taxon>Phyllobacteriaceae</taxon>
        <taxon>Mesorhizobium</taxon>
    </lineage>
</organism>
<dbReference type="Proteomes" id="UP001549204">
    <property type="component" value="Unassembled WGS sequence"/>
</dbReference>
<dbReference type="InterPro" id="IPR029058">
    <property type="entry name" value="AB_hydrolase_fold"/>
</dbReference>
<protein>
    <recommendedName>
        <fullName evidence="3">Alpha/beta hydrolase</fullName>
    </recommendedName>
</protein>
<name>A0ABV2GWL1_9HYPH</name>
<dbReference type="EMBL" id="JBEPMC010000013">
    <property type="protein sequence ID" value="MET3582680.1"/>
    <property type="molecule type" value="Genomic_DNA"/>
</dbReference>
<evidence type="ECO:0000313" key="1">
    <source>
        <dbReference type="EMBL" id="MET3582680.1"/>
    </source>
</evidence>
<gene>
    <name evidence="1" type="ORF">ABID19_005742</name>
</gene>